<feature type="region of interest" description="Disordered" evidence="3">
    <location>
        <begin position="636"/>
        <end position="657"/>
    </location>
</feature>
<dbReference type="InterPro" id="IPR053208">
    <property type="entry name" value="GMC_Oxidoreductase_CD"/>
</dbReference>
<feature type="signal peptide" evidence="4">
    <location>
        <begin position="1"/>
        <end position="16"/>
    </location>
</feature>
<evidence type="ECO:0000313" key="7">
    <source>
        <dbReference type="EMBL" id="KAK3669373.1"/>
    </source>
</evidence>
<dbReference type="PANTHER" id="PTHR47190:SF2">
    <property type="entry name" value="CELLOBIOSE DEHYDROGENASE (AFU_ORTHOLOGUE AFUA_2G17620)"/>
    <property type="match status" value="1"/>
</dbReference>
<name>A0AAE0TM03_9PEZI</name>
<feature type="chain" id="PRO_5042071663" description="Glucose-methanol-choline oxidoreductase N-terminal domain-containing protein" evidence="4">
    <location>
        <begin position="17"/>
        <end position="795"/>
    </location>
</feature>
<accession>A0AAE0TM03</accession>
<dbReference type="SUPFAM" id="SSF49344">
    <property type="entry name" value="CBD9-like"/>
    <property type="match status" value="1"/>
</dbReference>
<sequence>MKFAIALLGGASLAFGQTFSSYKNSQGITFWQANFGTRVAASIPNAQFGLALPPASATSLNDEYIGHLAVPIPSSGTWMGIAHASQMPDNLLLLTWLNGNKVMTDFRYATDYLTPAEYTGNAKLTVLSSSVNSTFYELTYRCEHCWTWNQTGQVAGSQLPKAGGNQIVGWAEATTTPTNPSVQTAGIVQHYADGLFGVAVDSARNSAYTSWTALGASPTSVTTTATSSKPTGSVTSSSKPTSSASATSSAAAVAPSCTSGTAASSLGSWDYVVVGGGAGGIPLAAKLTNTGKKVLLIERGNPSSGRQGGQLKPTWLQGTNLTQFDVPGLCNEIYVSSAGITCPDYGVLAGCILGGGTAVNAGLWWKPHPKDFAAFPSGWQSSDMQAAISRVFAKIPFTEVPSSDGQFYQMQAYGVLGNILGRNGWGAVTAGNTPEQKTLNYGHAENMFSHGERGGPMATYLVDAMAKNNFKLILNTMVDRITRTGGTATGVTVEGAYCGNITLNAGGKVILSAGAFGSPKVLFRSGIGPADQLTIVQAAEPGAMIASSQWIDLPVGKSLQDHAQTDIVWTQSSIQNYDFNAAFTNPIASDTQAYLSKRAGILTEAAPVFPIFAWHEVTGPDGIARQIQWQVRNGPSHGISSSNGITQTQYLGRGSTSRGRTTINSALNMVVSTVPYYQDPNDLAAAQTSMSIMLGLMKQDSSINMQYPASGTNVSAFYAQYPVTTGSRSANHWVSSCKMGTDSGLNGGTAVVDPNLKVYGTNNIYVLDASIIPEICSANPSALIVSLAERASDIL</sequence>
<keyword evidence="2" id="KW-0285">Flavoprotein</keyword>
<dbReference type="EMBL" id="JAUTXT010000088">
    <property type="protein sequence ID" value="KAK3669373.1"/>
    <property type="molecule type" value="Genomic_DNA"/>
</dbReference>
<dbReference type="GO" id="GO:0050660">
    <property type="term" value="F:flavin adenine dinucleotide binding"/>
    <property type="evidence" value="ECO:0007669"/>
    <property type="project" value="InterPro"/>
</dbReference>
<dbReference type="InterPro" id="IPR036188">
    <property type="entry name" value="FAD/NAD-bd_sf"/>
</dbReference>
<feature type="domain" description="Glucose-methanol-choline oxidoreductase N-terminal" evidence="6">
    <location>
        <begin position="514"/>
        <end position="528"/>
    </location>
</feature>
<dbReference type="Gene3D" id="3.50.50.60">
    <property type="entry name" value="FAD/NAD(P)-binding domain"/>
    <property type="match status" value="1"/>
</dbReference>
<protein>
    <recommendedName>
        <fullName evidence="5 6">Glucose-methanol-choline oxidoreductase N-terminal domain-containing protein</fullName>
    </recommendedName>
</protein>
<evidence type="ECO:0000256" key="3">
    <source>
        <dbReference type="SAM" id="MobiDB-lite"/>
    </source>
</evidence>
<feature type="domain" description="Glucose-methanol-choline oxidoreductase N-terminal" evidence="5">
    <location>
        <begin position="350"/>
        <end position="373"/>
    </location>
</feature>
<dbReference type="Gene3D" id="3.30.410.10">
    <property type="entry name" value="Cholesterol Oxidase, domain 2"/>
    <property type="match status" value="1"/>
</dbReference>
<keyword evidence="4" id="KW-0732">Signal</keyword>
<dbReference type="PROSITE" id="PS00623">
    <property type="entry name" value="GMC_OXRED_1"/>
    <property type="match status" value="1"/>
</dbReference>
<dbReference type="InterPro" id="IPR015920">
    <property type="entry name" value="Cellobiose_DH-like_cyt"/>
</dbReference>
<dbReference type="InterPro" id="IPR000172">
    <property type="entry name" value="GMC_OxRdtase_N"/>
</dbReference>
<evidence type="ECO:0000256" key="4">
    <source>
        <dbReference type="SAM" id="SignalP"/>
    </source>
</evidence>
<dbReference type="Pfam" id="PF13450">
    <property type="entry name" value="NAD_binding_8"/>
    <property type="match status" value="1"/>
</dbReference>
<dbReference type="Pfam" id="PF00732">
    <property type="entry name" value="GMC_oxred_N"/>
    <property type="match status" value="1"/>
</dbReference>
<dbReference type="GO" id="GO:0016614">
    <property type="term" value="F:oxidoreductase activity, acting on CH-OH group of donors"/>
    <property type="evidence" value="ECO:0007669"/>
    <property type="project" value="InterPro"/>
</dbReference>
<proteinExistence type="inferred from homology"/>
<gene>
    <name evidence="7" type="ORF">LTR78_010756</name>
</gene>
<keyword evidence="8" id="KW-1185">Reference proteome</keyword>
<dbReference type="Pfam" id="PF05199">
    <property type="entry name" value="GMC_oxred_C"/>
    <property type="match status" value="1"/>
</dbReference>
<dbReference type="Pfam" id="PF16010">
    <property type="entry name" value="CDH-cyt"/>
    <property type="match status" value="1"/>
</dbReference>
<dbReference type="AlphaFoldDB" id="A0AAE0TM03"/>
<dbReference type="InterPro" id="IPR007867">
    <property type="entry name" value="GMC_OxRtase_C"/>
</dbReference>
<evidence type="ECO:0000256" key="2">
    <source>
        <dbReference type="RuleBase" id="RU003968"/>
    </source>
</evidence>
<organism evidence="7 8">
    <name type="scientific">Recurvomyces mirabilis</name>
    <dbReference type="NCBI Taxonomy" id="574656"/>
    <lineage>
        <taxon>Eukaryota</taxon>
        <taxon>Fungi</taxon>
        <taxon>Dikarya</taxon>
        <taxon>Ascomycota</taxon>
        <taxon>Pezizomycotina</taxon>
        <taxon>Dothideomycetes</taxon>
        <taxon>Dothideomycetidae</taxon>
        <taxon>Mycosphaerellales</taxon>
        <taxon>Teratosphaeriaceae</taxon>
        <taxon>Recurvomyces</taxon>
    </lineage>
</organism>
<dbReference type="SUPFAM" id="SSF51905">
    <property type="entry name" value="FAD/NAD(P)-binding domain"/>
    <property type="match status" value="1"/>
</dbReference>
<dbReference type="Proteomes" id="UP001274830">
    <property type="component" value="Unassembled WGS sequence"/>
</dbReference>
<evidence type="ECO:0000256" key="1">
    <source>
        <dbReference type="ARBA" id="ARBA00010790"/>
    </source>
</evidence>
<dbReference type="PROSITE" id="PS00624">
    <property type="entry name" value="GMC_OXRED_2"/>
    <property type="match status" value="1"/>
</dbReference>
<evidence type="ECO:0000259" key="5">
    <source>
        <dbReference type="PROSITE" id="PS00623"/>
    </source>
</evidence>
<reference evidence="7" key="1">
    <citation type="submission" date="2023-07" db="EMBL/GenBank/DDBJ databases">
        <title>Black Yeasts Isolated from many extreme environments.</title>
        <authorList>
            <person name="Coleine C."/>
            <person name="Stajich J.E."/>
            <person name="Selbmann L."/>
        </authorList>
    </citation>
    <scope>NUCLEOTIDE SEQUENCE</scope>
    <source>
        <strain evidence="7">CCFEE 5485</strain>
    </source>
</reference>
<keyword evidence="2" id="KW-0274">FAD</keyword>
<comment type="caution">
    <text evidence="7">The sequence shown here is derived from an EMBL/GenBank/DDBJ whole genome shotgun (WGS) entry which is preliminary data.</text>
</comment>
<comment type="similarity">
    <text evidence="1 2">Belongs to the GMC oxidoreductase family.</text>
</comment>
<dbReference type="SUPFAM" id="SSF54373">
    <property type="entry name" value="FAD-linked reductases, C-terminal domain"/>
    <property type="match status" value="1"/>
</dbReference>
<dbReference type="CDD" id="cd09630">
    <property type="entry name" value="CDH_like_cytochrome"/>
    <property type="match status" value="1"/>
</dbReference>
<evidence type="ECO:0000259" key="6">
    <source>
        <dbReference type="PROSITE" id="PS00624"/>
    </source>
</evidence>
<dbReference type="Gene3D" id="2.60.40.1210">
    <property type="entry name" value="Cellobiose dehydrogenase, cytochrome domain"/>
    <property type="match status" value="1"/>
</dbReference>
<evidence type="ECO:0000313" key="8">
    <source>
        <dbReference type="Proteomes" id="UP001274830"/>
    </source>
</evidence>
<dbReference type="PANTHER" id="PTHR47190">
    <property type="entry name" value="DEHYDROGENASE, PUTATIVE-RELATED"/>
    <property type="match status" value="1"/>
</dbReference>
<feature type="region of interest" description="Disordered" evidence="3">
    <location>
        <begin position="218"/>
        <end position="245"/>
    </location>
</feature>